<name>A0A6M2BSL5_9GAMM</name>
<dbReference type="Proteomes" id="UP000472676">
    <property type="component" value="Unassembled WGS sequence"/>
</dbReference>
<sequence length="309" mass="33681">MQADLLNDLGEIKANSGHLTEAQAMFRRALPLQEKTLAADDPALANTLVNLGVIGRYLSEPVGELQAYMSRAVAILEQHADSEGEALANAREGLAGIYLEQHKDAEAQVLMEQMLAYARQHAGANTRQLGLALGNLGALAYHRHHYDEARRYLTECLGVLESSYGPESAALNDCLATMSELSDALGDLPATVRYAERNELVTRAVEGDHPFRARSLAMLGEARREQGRDAESESLLLQALAMYERLGLAHDLFTTASLARLRDKAHRYADVLRLADGGLTQCAKDSTLTDCRSLTELRARAQAALARKG</sequence>
<protein>
    <submittedName>
        <fullName evidence="4">Tetratricopeptide repeat protein</fullName>
    </submittedName>
</protein>
<keyword evidence="2 3" id="KW-0802">TPR repeat</keyword>
<dbReference type="Pfam" id="PF13374">
    <property type="entry name" value="TPR_10"/>
    <property type="match status" value="1"/>
</dbReference>
<dbReference type="SMART" id="SM00028">
    <property type="entry name" value="TPR"/>
    <property type="match status" value="3"/>
</dbReference>
<dbReference type="InterPro" id="IPR011990">
    <property type="entry name" value="TPR-like_helical_dom_sf"/>
</dbReference>
<dbReference type="PANTHER" id="PTHR45641">
    <property type="entry name" value="TETRATRICOPEPTIDE REPEAT PROTEIN (AFU_ORTHOLOGUE AFUA_6G03870)"/>
    <property type="match status" value="1"/>
</dbReference>
<keyword evidence="5" id="KW-1185">Reference proteome</keyword>
<dbReference type="AlphaFoldDB" id="A0A6M2BSL5"/>
<organism evidence="4 5">
    <name type="scientific">Solimonas terrae</name>
    <dbReference type="NCBI Taxonomy" id="1396819"/>
    <lineage>
        <taxon>Bacteria</taxon>
        <taxon>Pseudomonadati</taxon>
        <taxon>Pseudomonadota</taxon>
        <taxon>Gammaproteobacteria</taxon>
        <taxon>Nevskiales</taxon>
        <taxon>Nevskiaceae</taxon>
        <taxon>Solimonas</taxon>
    </lineage>
</organism>
<dbReference type="Pfam" id="PF13424">
    <property type="entry name" value="TPR_12"/>
    <property type="match status" value="2"/>
</dbReference>
<evidence type="ECO:0000256" key="3">
    <source>
        <dbReference type="PROSITE-ProRule" id="PRU00339"/>
    </source>
</evidence>
<dbReference type="PANTHER" id="PTHR45641:SF19">
    <property type="entry name" value="NEPHROCYSTIN-3"/>
    <property type="match status" value="1"/>
</dbReference>
<feature type="repeat" description="TPR" evidence="3">
    <location>
        <begin position="3"/>
        <end position="36"/>
    </location>
</feature>
<dbReference type="EMBL" id="JAAMOW010000004">
    <property type="protein sequence ID" value="NGY05009.1"/>
    <property type="molecule type" value="Genomic_DNA"/>
</dbReference>
<dbReference type="Gene3D" id="1.25.40.10">
    <property type="entry name" value="Tetratricopeptide repeat domain"/>
    <property type="match status" value="3"/>
</dbReference>
<accession>A0A6M2BSL5</accession>
<dbReference type="InterPro" id="IPR019734">
    <property type="entry name" value="TPR_rpt"/>
</dbReference>
<reference evidence="4 5" key="1">
    <citation type="journal article" date="2014" name="Int. J. Syst. Evol. Microbiol.">
        <title>Solimonas terrae sp. nov., isolated from soil.</title>
        <authorList>
            <person name="Kim S.J."/>
            <person name="Moon J.Y."/>
            <person name="Weon H.Y."/>
            <person name="Ahn J.H."/>
            <person name="Chen W.M."/>
            <person name="Kwon S.W."/>
        </authorList>
    </citation>
    <scope>NUCLEOTIDE SEQUENCE [LARGE SCALE GENOMIC DNA]</scope>
    <source>
        <strain evidence="4 5">KIS83-12</strain>
    </source>
</reference>
<comment type="caution">
    <text evidence="4">The sequence shown here is derived from an EMBL/GenBank/DDBJ whole genome shotgun (WGS) entry which is preliminary data.</text>
</comment>
<evidence type="ECO:0000256" key="1">
    <source>
        <dbReference type="ARBA" id="ARBA00022737"/>
    </source>
</evidence>
<evidence type="ECO:0000313" key="5">
    <source>
        <dbReference type="Proteomes" id="UP000472676"/>
    </source>
</evidence>
<evidence type="ECO:0000256" key="2">
    <source>
        <dbReference type="ARBA" id="ARBA00022803"/>
    </source>
</evidence>
<keyword evidence="1" id="KW-0677">Repeat</keyword>
<dbReference type="SUPFAM" id="SSF48452">
    <property type="entry name" value="TPR-like"/>
    <property type="match status" value="2"/>
</dbReference>
<dbReference type="PROSITE" id="PS50005">
    <property type="entry name" value="TPR"/>
    <property type="match status" value="1"/>
</dbReference>
<evidence type="ECO:0000313" key="4">
    <source>
        <dbReference type="EMBL" id="NGY05009.1"/>
    </source>
</evidence>
<gene>
    <name evidence="4" type="ORF">G7Y85_09540</name>
</gene>
<proteinExistence type="predicted"/>